<dbReference type="AlphaFoldDB" id="A0A248TCQ9"/>
<dbReference type="InterPro" id="IPR008915">
    <property type="entry name" value="Peptidase_M50"/>
</dbReference>
<keyword evidence="10 11" id="KW-0472">Membrane</keyword>
<keyword evidence="4 13" id="KW-0645">Protease</keyword>
<dbReference type="PANTHER" id="PTHR42837:SF2">
    <property type="entry name" value="MEMBRANE METALLOPROTEASE ARASP2, CHLOROPLASTIC-RELATED"/>
    <property type="match status" value="1"/>
</dbReference>
<evidence type="ECO:0000256" key="2">
    <source>
        <dbReference type="ARBA" id="ARBA00004141"/>
    </source>
</evidence>
<comment type="cofactor">
    <cofactor evidence="1 11">
        <name>Zn(2+)</name>
        <dbReference type="ChEBI" id="CHEBI:29105"/>
    </cofactor>
</comment>
<dbReference type="GO" id="GO:0006508">
    <property type="term" value="P:proteolysis"/>
    <property type="evidence" value="ECO:0007669"/>
    <property type="project" value="UniProtKB-KW"/>
</dbReference>
<dbReference type="KEGG" id="bko:CKF48_00435"/>
<gene>
    <name evidence="13" type="primary">rseP</name>
    <name evidence="13" type="ORF">CKF48_00435</name>
</gene>
<dbReference type="InterPro" id="IPR004387">
    <property type="entry name" value="Pept_M50_Zn"/>
</dbReference>
<comment type="subcellular location">
    <subcellularLocation>
        <location evidence="2">Membrane</location>
        <topology evidence="2">Multi-pass membrane protein</topology>
    </subcellularLocation>
</comment>
<dbReference type="CDD" id="cd06163">
    <property type="entry name" value="S2P-M50_PDZ_RseP-like"/>
    <property type="match status" value="1"/>
</dbReference>
<keyword evidence="11" id="KW-0479">Metal-binding</keyword>
<keyword evidence="5 11" id="KW-0812">Transmembrane</keyword>
<sequence>MSTVIAFIIIFGALVFFHELGHLIFAKRAGILCREFAIGMGPKVFSFTKNDTLYTIRLLPIGGYVRMAGEDVEMVELKAGYRVGLVFNDQNEVQKIILNNKDKYPDARILEIEHADIEHELILKGYVEGEEEEKLETFKVNRRAVLVEDGTETLIAPYDRQFSSKTLGQRTMAIFAGPMMNFVLAFVIFVIIALLQGMPSNAPMLGELTEDGAAIDAGFKQGDIVHSVDGAEISSWQDVVEIIQKNPNNELEFQIDRGGEEMTIPVTPKSQEIEDGPTIGVIGVYSPMEKNPLKSVVYGAEETLLWTKEIFVILGKLISGEFTIDALSGPVGIYVSVDTVAQSGIFYLMKWAGVLSINLGIMNLLPIPALDGGRLMFFAIEGVRGKPIDKQKEGMVHFVGFALLMLLMLVVTWNDIQRFFL</sequence>
<dbReference type="CDD" id="cd23081">
    <property type="entry name" value="cpPDZ_EcRseP-like"/>
    <property type="match status" value="1"/>
</dbReference>
<dbReference type="GO" id="GO:0016020">
    <property type="term" value="C:membrane"/>
    <property type="evidence" value="ECO:0007669"/>
    <property type="project" value="UniProtKB-SubCell"/>
</dbReference>
<dbReference type="Pfam" id="PF02163">
    <property type="entry name" value="Peptidase_M50"/>
    <property type="match status" value="1"/>
</dbReference>
<evidence type="ECO:0000256" key="10">
    <source>
        <dbReference type="ARBA" id="ARBA00023136"/>
    </source>
</evidence>
<dbReference type="RefSeq" id="WP_095369497.1">
    <property type="nucleotide sequence ID" value="NZ_CANMJM010000002.1"/>
</dbReference>
<proteinExistence type="inferred from homology"/>
<organism evidence="13 14">
    <name type="scientific">Cytobacillus kochii</name>
    <dbReference type="NCBI Taxonomy" id="859143"/>
    <lineage>
        <taxon>Bacteria</taxon>
        <taxon>Bacillati</taxon>
        <taxon>Bacillota</taxon>
        <taxon>Bacilli</taxon>
        <taxon>Bacillales</taxon>
        <taxon>Bacillaceae</taxon>
        <taxon>Cytobacillus</taxon>
    </lineage>
</organism>
<keyword evidence="8 11" id="KW-1133">Transmembrane helix</keyword>
<evidence type="ECO:0000256" key="9">
    <source>
        <dbReference type="ARBA" id="ARBA00023049"/>
    </source>
</evidence>
<comment type="similarity">
    <text evidence="3 11">Belongs to the peptidase M50B family.</text>
</comment>
<dbReference type="EC" id="3.4.24.-" evidence="11"/>
<keyword evidence="9 11" id="KW-0482">Metalloprotease</keyword>
<evidence type="ECO:0000256" key="4">
    <source>
        <dbReference type="ARBA" id="ARBA00022670"/>
    </source>
</evidence>
<dbReference type="OrthoDB" id="9782003at2"/>
<evidence type="ECO:0000256" key="7">
    <source>
        <dbReference type="ARBA" id="ARBA00022833"/>
    </source>
</evidence>
<evidence type="ECO:0000259" key="12">
    <source>
        <dbReference type="Pfam" id="PF02163"/>
    </source>
</evidence>
<dbReference type="Proteomes" id="UP000215137">
    <property type="component" value="Chromosome"/>
</dbReference>
<dbReference type="Gene3D" id="2.30.42.10">
    <property type="match status" value="1"/>
</dbReference>
<feature type="transmembrane region" description="Helical" evidence="11">
    <location>
        <begin position="394"/>
        <end position="413"/>
    </location>
</feature>
<dbReference type="GO" id="GO:0004222">
    <property type="term" value="F:metalloendopeptidase activity"/>
    <property type="evidence" value="ECO:0007669"/>
    <property type="project" value="InterPro"/>
</dbReference>
<feature type="domain" description="Peptidase M50" evidence="12">
    <location>
        <begin position="6"/>
        <end position="407"/>
    </location>
</feature>
<protein>
    <recommendedName>
        <fullName evidence="11">Zinc metalloprotease</fullName>
        <ecNumber evidence="11">3.4.24.-</ecNumber>
    </recommendedName>
</protein>
<keyword evidence="6 11" id="KW-0378">Hydrolase</keyword>
<evidence type="ECO:0000256" key="3">
    <source>
        <dbReference type="ARBA" id="ARBA00007931"/>
    </source>
</evidence>
<name>A0A248TCQ9_9BACI</name>
<dbReference type="EMBL" id="CP022983">
    <property type="protein sequence ID" value="ASV65922.1"/>
    <property type="molecule type" value="Genomic_DNA"/>
</dbReference>
<dbReference type="NCBIfam" id="TIGR00054">
    <property type="entry name" value="RIP metalloprotease RseP"/>
    <property type="match status" value="1"/>
</dbReference>
<reference evidence="13 14" key="1">
    <citation type="submission" date="2017-08" db="EMBL/GenBank/DDBJ databases">
        <title>Complete Genome Sequence of Bacillus kochii Oregon-R-modENCODE STRAIN BDGP4, isolated from Drosophila melanogaster gut.</title>
        <authorList>
            <person name="Wan K.H."/>
            <person name="Yu C."/>
            <person name="Park S."/>
            <person name="Hammonds A.S."/>
            <person name="Booth B.W."/>
            <person name="Celniker S.E."/>
        </authorList>
    </citation>
    <scope>NUCLEOTIDE SEQUENCE [LARGE SCALE GENOMIC DNA]</scope>
    <source>
        <strain evidence="13 14">BDGP4</strain>
    </source>
</reference>
<evidence type="ECO:0000256" key="5">
    <source>
        <dbReference type="ARBA" id="ARBA00022692"/>
    </source>
</evidence>
<evidence type="ECO:0000313" key="14">
    <source>
        <dbReference type="Proteomes" id="UP000215137"/>
    </source>
</evidence>
<dbReference type="SUPFAM" id="SSF50156">
    <property type="entry name" value="PDZ domain-like"/>
    <property type="match status" value="1"/>
</dbReference>
<keyword evidence="7 11" id="KW-0862">Zinc</keyword>
<accession>A0A248TCQ9</accession>
<feature type="transmembrane region" description="Helical" evidence="11">
    <location>
        <begin position="172"/>
        <end position="195"/>
    </location>
</feature>
<evidence type="ECO:0000256" key="11">
    <source>
        <dbReference type="RuleBase" id="RU362031"/>
    </source>
</evidence>
<dbReference type="GeneID" id="97215851"/>
<evidence type="ECO:0000256" key="6">
    <source>
        <dbReference type="ARBA" id="ARBA00022801"/>
    </source>
</evidence>
<dbReference type="InterPro" id="IPR036034">
    <property type="entry name" value="PDZ_sf"/>
</dbReference>
<evidence type="ECO:0000256" key="8">
    <source>
        <dbReference type="ARBA" id="ARBA00022989"/>
    </source>
</evidence>
<evidence type="ECO:0000313" key="13">
    <source>
        <dbReference type="EMBL" id="ASV65922.1"/>
    </source>
</evidence>
<keyword evidence="14" id="KW-1185">Reference proteome</keyword>
<dbReference type="PANTHER" id="PTHR42837">
    <property type="entry name" value="REGULATOR OF SIGMA-E PROTEASE RSEP"/>
    <property type="match status" value="1"/>
</dbReference>
<evidence type="ECO:0000256" key="1">
    <source>
        <dbReference type="ARBA" id="ARBA00001947"/>
    </source>
</evidence>
<dbReference type="GO" id="GO:0046872">
    <property type="term" value="F:metal ion binding"/>
    <property type="evidence" value="ECO:0007669"/>
    <property type="project" value="UniProtKB-KW"/>
</dbReference>